<dbReference type="PANTHER" id="PTHR30469">
    <property type="entry name" value="MULTIDRUG RESISTANCE PROTEIN MDTA"/>
    <property type="match status" value="1"/>
</dbReference>
<evidence type="ECO:0000259" key="7">
    <source>
        <dbReference type="Pfam" id="PF25917"/>
    </source>
</evidence>
<comment type="subcellular location">
    <subcellularLocation>
        <location evidence="1">Cell envelope</location>
    </subcellularLocation>
</comment>
<evidence type="ECO:0000256" key="4">
    <source>
        <dbReference type="SAM" id="Coils"/>
    </source>
</evidence>
<dbReference type="Proteomes" id="UP000704176">
    <property type="component" value="Unassembled WGS sequence"/>
</dbReference>
<evidence type="ECO:0000259" key="8">
    <source>
        <dbReference type="Pfam" id="PF25967"/>
    </source>
</evidence>
<accession>A0ABS7VV66</accession>
<feature type="domain" description="Multidrug resistance protein MdtA-like barrel-sandwich hybrid" evidence="7">
    <location>
        <begin position="71"/>
        <end position="205"/>
    </location>
</feature>
<evidence type="ECO:0000313" key="10">
    <source>
        <dbReference type="Proteomes" id="UP000704176"/>
    </source>
</evidence>
<evidence type="ECO:0000313" key="9">
    <source>
        <dbReference type="EMBL" id="MBZ6079036.1"/>
    </source>
</evidence>
<reference evidence="9 10" key="1">
    <citation type="submission" date="2021-09" db="EMBL/GenBank/DDBJ databases">
        <title>The complete genome sequence of a new microorganism.</title>
        <authorList>
            <person name="Zi Z."/>
        </authorList>
    </citation>
    <scope>NUCLEOTIDE SEQUENCE [LARGE SCALE GENOMIC DNA]</scope>
    <source>
        <strain evidence="9 10">WGZ8</strain>
    </source>
</reference>
<dbReference type="InterPro" id="IPR058624">
    <property type="entry name" value="MdtA-like_HH"/>
</dbReference>
<keyword evidence="5" id="KW-0732">Signal</keyword>
<dbReference type="InterPro" id="IPR006143">
    <property type="entry name" value="RND_pump_MFP"/>
</dbReference>
<dbReference type="PROSITE" id="PS51257">
    <property type="entry name" value="PROKAR_LIPOPROTEIN"/>
    <property type="match status" value="1"/>
</dbReference>
<gene>
    <name evidence="9" type="ORF">K9B37_22515</name>
</gene>
<dbReference type="InterPro" id="IPR058625">
    <property type="entry name" value="MdtA-like_BSH"/>
</dbReference>
<dbReference type="Pfam" id="PF25876">
    <property type="entry name" value="HH_MFP_RND"/>
    <property type="match status" value="1"/>
</dbReference>
<dbReference type="NCBIfam" id="TIGR01730">
    <property type="entry name" value="RND_mfp"/>
    <property type="match status" value="1"/>
</dbReference>
<dbReference type="RefSeq" id="WP_224315784.1">
    <property type="nucleotide sequence ID" value="NZ_JAIRBM010000026.1"/>
</dbReference>
<keyword evidence="4" id="KW-0175">Coiled coil</keyword>
<sequence>MISCFRADTCRFASAASVAVIALGLASCQQQTSEPQSLPTMVQVETVTLTDYAPTVRLTGEVRAQAESDLSFRVAGRVSERLVNVGDHVTADQVLARLDPQQQQATLTAAEAAVQAAEATLRQATSTYERQEALLARGYTTKREHDQAQEAYLTAQAALDNAKAQLGTARDHLSDTVLRAGVAGVVTARKAEVGQVVQVAQTVFSIAQDGSRDAVFNVYESIFTREPADPAIALTLVSDPAVEAKGTVREVSPTVDLSSGTVKVKVGIEHPPAAMTLGAAIVGEGRFQSRELVMVPSSALSSEGGHPAVWTVDPQTKTVSLKPIAVEGYDIGKVIVREGLEPGEVVVTAGAQFLRPRQVVAFTEGGAL</sequence>
<dbReference type="InterPro" id="IPR058627">
    <property type="entry name" value="MdtA-like_C"/>
</dbReference>
<name>A0ABS7VV66_9HYPH</name>
<evidence type="ECO:0000256" key="1">
    <source>
        <dbReference type="ARBA" id="ARBA00004196"/>
    </source>
</evidence>
<feature type="signal peptide" evidence="5">
    <location>
        <begin position="1"/>
        <end position="15"/>
    </location>
</feature>
<feature type="domain" description="Multidrug resistance protein MdtA-like alpha-helical hairpin" evidence="6">
    <location>
        <begin position="107"/>
        <end position="173"/>
    </location>
</feature>
<organism evidence="9 10">
    <name type="scientific">Microvirga puerhi</name>
    <dbReference type="NCBI Taxonomy" id="2876078"/>
    <lineage>
        <taxon>Bacteria</taxon>
        <taxon>Pseudomonadati</taxon>
        <taxon>Pseudomonadota</taxon>
        <taxon>Alphaproteobacteria</taxon>
        <taxon>Hyphomicrobiales</taxon>
        <taxon>Methylobacteriaceae</taxon>
        <taxon>Microvirga</taxon>
    </lineage>
</organism>
<protein>
    <submittedName>
        <fullName evidence="9">Efflux RND transporter periplasmic adaptor subunit</fullName>
    </submittedName>
</protein>
<dbReference type="Pfam" id="PF25917">
    <property type="entry name" value="BSH_RND"/>
    <property type="match status" value="1"/>
</dbReference>
<evidence type="ECO:0000256" key="2">
    <source>
        <dbReference type="ARBA" id="ARBA00009477"/>
    </source>
</evidence>
<feature type="domain" description="Multidrug resistance protein MdtA-like C-terminal permuted SH3" evidence="8">
    <location>
        <begin position="293"/>
        <end position="352"/>
    </location>
</feature>
<dbReference type="SUPFAM" id="SSF111369">
    <property type="entry name" value="HlyD-like secretion proteins"/>
    <property type="match status" value="1"/>
</dbReference>
<dbReference type="Gene3D" id="2.40.30.170">
    <property type="match status" value="1"/>
</dbReference>
<evidence type="ECO:0000256" key="3">
    <source>
        <dbReference type="ARBA" id="ARBA00022448"/>
    </source>
</evidence>
<comment type="caution">
    <text evidence="9">The sequence shown here is derived from an EMBL/GenBank/DDBJ whole genome shotgun (WGS) entry which is preliminary data.</text>
</comment>
<proteinExistence type="inferred from homology"/>
<keyword evidence="10" id="KW-1185">Reference proteome</keyword>
<evidence type="ECO:0000256" key="5">
    <source>
        <dbReference type="SAM" id="SignalP"/>
    </source>
</evidence>
<evidence type="ECO:0000259" key="6">
    <source>
        <dbReference type="Pfam" id="PF25876"/>
    </source>
</evidence>
<feature type="chain" id="PRO_5045876528" evidence="5">
    <location>
        <begin position="16"/>
        <end position="368"/>
    </location>
</feature>
<dbReference type="Pfam" id="PF25967">
    <property type="entry name" value="RND-MFP_C"/>
    <property type="match status" value="1"/>
</dbReference>
<comment type="similarity">
    <text evidence="2">Belongs to the membrane fusion protein (MFP) (TC 8.A.1) family.</text>
</comment>
<keyword evidence="3" id="KW-0813">Transport</keyword>
<dbReference type="PANTHER" id="PTHR30469:SF38">
    <property type="entry name" value="HLYD FAMILY SECRETION PROTEIN"/>
    <property type="match status" value="1"/>
</dbReference>
<dbReference type="Gene3D" id="1.10.287.470">
    <property type="entry name" value="Helix hairpin bin"/>
    <property type="match status" value="1"/>
</dbReference>
<dbReference type="Gene3D" id="2.40.420.20">
    <property type="match status" value="1"/>
</dbReference>
<feature type="coiled-coil region" evidence="4">
    <location>
        <begin position="107"/>
        <end position="165"/>
    </location>
</feature>
<dbReference type="EMBL" id="JAIRBM010000026">
    <property type="protein sequence ID" value="MBZ6079036.1"/>
    <property type="molecule type" value="Genomic_DNA"/>
</dbReference>
<dbReference type="Gene3D" id="2.40.50.100">
    <property type="match status" value="1"/>
</dbReference>